<dbReference type="Pfam" id="PF02213">
    <property type="entry name" value="GYF"/>
    <property type="match status" value="1"/>
</dbReference>
<accession>A0A1A8WYE1</accession>
<evidence type="ECO:0000313" key="4">
    <source>
        <dbReference type="EMBL" id="SBS97989.1"/>
    </source>
</evidence>
<dbReference type="SUPFAM" id="SSF55277">
    <property type="entry name" value="GYF domain"/>
    <property type="match status" value="1"/>
</dbReference>
<reference evidence="5" key="1">
    <citation type="submission" date="2016-05" db="EMBL/GenBank/DDBJ databases">
        <authorList>
            <person name="Naeem Raeece"/>
        </authorList>
    </citation>
    <scope>NUCLEOTIDE SEQUENCE [LARGE SCALE GENOMIC DNA]</scope>
</reference>
<dbReference type="EMBL" id="FLQV01000775">
    <property type="protein sequence ID" value="SBS97989.1"/>
    <property type="molecule type" value="Genomic_DNA"/>
</dbReference>
<organism evidence="4 5">
    <name type="scientific">Plasmodium ovale curtisi</name>
    <dbReference type="NCBI Taxonomy" id="864141"/>
    <lineage>
        <taxon>Eukaryota</taxon>
        <taxon>Sar</taxon>
        <taxon>Alveolata</taxon>
        <taxon>Apicomplexa</taxon>
        <taxon>Aconoidasida</taxon>
        <taxon>Haemosporida</taxon>
        <taxon>Plasmodiidae</taxon>
        <taxon>Plasmodium</taxon>
        <taxon>Plasmodium (Plasmodium)</taxon>
    </lineage>
</organism>
<evidence type="ECO:0000256" key="2">
    <source>
        <dbReference type="SAM" id="MobiDB-lite"/>
    </source>
</evidence>
<dbReference type="SMART" id="SM00444">
    <property type="entry name" value="GYF"/>
    <property type="match status" value="1"/>
</dbReference>
<dbReference type="AlphaFoldDB" id="A0A1A8WYE1"/>
<gene>
    <name evidence="4" type="ORF">POVCU1_042600</name>
</gene>
<feature type="region of interest" description="Disordered" evidence="2">
    <location>
        <begin position="828"/>
        <end position="848"/>
    </location>
</feature>
<feature type="coiled-coil region" evidence="1">
    <location>
        <begin position="404"/>
        <end position="431"/>
    </location>
</feature>
<dbReference type="Gene3D" id="3.30.1490.40">
    <property type="match status" value="1"/>
</dbReference>
<protein>
    <recommendedName>
        <fullName evidence="3">GYF domain-containing protein</fullName>
    </recommendedName>
</protein>
<dbReference type="InterPro" id="IPR003169">
    <property type="entry name" value="GYF"/>
</dbReference>
<evidence type="ECO:0000313" key="5">
    <source>
        <dbReference type="Proteomes" id="UP000078546"/>
    </source>
</evidence>
<feature type="region of interest" description="Disordered" evidence="2">
    <location>
        <begin position="508"/>
        <end position="543"/>
    </location>
</feature>
<evidence type="ECO:0000259" key="3">
    <source>
        <dbReference type="PROSITE" id="PS50829"/>
    </source>
</evidence>
<feature type="domain" description="GYF" evidence="3">
    <location>
        <begin position="227"/>
        <end position="275"/>
    </location>
</feature>
<keyword evidence="1" id="KW-0175">Coiled coil</keyword>
<dbReference type="Proteomes" id="UP000078546">
    <property type="component" value="Unassembled WGS sequence"/>
</dbReference>
<name>A0A1A8WYE1_PLAOA</name>
<dbReference type="PROSITE" id="PS50829">
    <property type="entry name" value="GYF"/>
    <property type="match status" value="1"/>
</dbReference>
<dbReference type="InterPro" id="IPR035445">
    <property type="entry name" value="GYF-like_dom_sf"/>
</dbReference>
<proteinExistence type="predicted"/>
<evidence type="ECO:0000256" key="1">
    <source>
        <dbReference type="SAM" id="Coils"/>
    </source>
</evidence>
<feature type="compositionally biased region" description="Basic and acidic residues" evidence="2">
    <location>
        <begin position="529"/>
        <end position="539"/>
    </location>
</feature>
<sequence length="1143" mass="135622">MRYAEMDINLYVHSIEIEFQERERLRNSDEGKHEENIVYCLHIKVEDNLHEKDKEMKNEKFYETPWYMCIKNENSEMCMMSYEMNISYAFNLLENNERLILYVLRKNLENDKIEYIHRNDLNIKNKKCYDNDNCINFENDKVKGKIKLYLKNGIIYNHLLNKIKSDEFLKDVILKKETQCRTSMLSDEITNNIHLEKLVQVKNSDSYLSQNRCMGKDFNELLNTRRMLYWVYLDDDNNEQGPFNSKTIFNWIVNDYFEDNTLIRLHDKKKFYKLYEVIEYIEKNVLLNVQKEELFYNELGIVLNEKREFYHGDNKTKEQNIVNTIWEAKQGECPIGNIEEEKNGDLTKDNVHNNIYKHLSKSCIAKDTSHLMKKKKIACYENRNEKMTPNIYVINEGETKNCKNGKKKNEVKKLKKEIKKIKEEMVKLKETNCKEKCVTCYQYPAEGEFHFGISSKDRDSGKGEKMLFRRTVDVVKKELLHDRAHSLLLCGREDDINEMRGKEFFLSKDFHDDQRDGSGGPNGAQELGSKGEPHKEGQPFEKGASCGNSFYNSEAQDVPEVGNPMIGQCKGKEQHEKKKCIEIAMSSINQAQECLLNIKKKKMTSYLNRIINLSIRDQAIYISNDETELVHGEYRNLQKCFGKNYAHNCFDHLDNTRLNTSPVMANRNGFPLRNEKENMDTTVFITREEAFDKDILANTSRKQSKKDMLEVVNKKFKLCENAHMKNYTNNRERRKVTGMKKKKKKGKSEQITTLCFNIPENSSKVIYNYNMNYKHLLKQVIFIQQCVKKWIEKRKIWKVPPEQYHSYGSNVHKLKMFNYANLSGSYTEKDDANREVEDEEKGGKKKRSRTFTVKRHNWSGEYFSNGREKDVYEPHACNMEDKNGRVNGRNSLGLKNEKKEKDVPLHNMRNAEYIFKKMNYVNNKYKEYEMEKKYNKKENFDKFDNFPFEKYAYEKNQISQKREDIEMIKQIYDIKSNEINVEHDQVLINKNNNVYDVLRRYKHNGKKNDRNNNCDNLQKREQLTIDFLRKYSQLKHVEKKKIIDKKDIFLKLVNNLKFDNILNESKKNCTLKINSKNNSLLSPLNSCNNYTEKYIQTSNVSNGIINSIYRCKSNRNSNPDSNTTKFTQINFLNNDDFFYKNMD</sequence>